<accession>A0A2K2DMJ1</accession>
<evidence type="ECO:0000313" key="4">
    <source>
        <dbReference type="Proteomes" id="UP000008810"/>
    </source>
</evidence>
<feature type="non-terminal residue" evidence="2">
    <location>
        <position position="1"/>
    </location>
</feature>
<feature type="compositionally biased region" description="Pro residues" evidence="1">
    <location>
        <begin position="1"/>
        <end position="18"/>
    </location>
</feature>
<dbReference type="EnsemblPlants" id="PNT75494">
    <property type="protein sequence ID" value="PNT75494"/>
    <property type="gene ID" value="BRADI_1g33506v3"/>
</dbReference>
<keyword evidence="4" id="KW-1185">Reference proteome</keyword>
<dbReference type="Gramene" id="PNT75494">
    <property type="protein sequence ID" value="PNT75494"/>
    <property type="gene ID" value="BRADI_1g33506v3"/>
</dbReference>
<feature type="region of interest" description="Disordered" evidence="1">
    <location>
        <begin position="1"/>
        <end position="26"/>
    </location>
</feature>
<dbReference type="EMBL" id="CM000880">
    <property type="protein sequence ID" value="PNT75494.1"/>
    <property type="molecule type" value="Genomic_DNA"/>
</dbReference>
<protein>
    <submittedName>
        <fullName evidence="2 3">Uncharacterized protein</fullName>
    </submittedName>
</protein>
<evidence type="ECO:0000313" key="2">
    <source>
        <dbReference type="EMBL" id="PNT75494.1"/>
    </source>
</evidence>
<reference evidence="2 3" key="1">
    <citation type="journal article" date="2010" name="Nature">
        <title>Genome sequencing and analysis of the model grass Brachypodium distachyon.</title>
        <authorList>
            <consortium name="International Brachypodium Initiative"/>
        </authorList>
    </citation>
    <scope>NUCLEOTIDE SEQUENCE [LARGE SCALE GENOMIC DNA]</scope>
    <source>
        <strain evidence="2 3">Bd21</strain>
    </source>
</reference>
<gene>
    <name evidence="2" type="ORF">BRADI_1g33506v3</name>
</gene>
<dbReference type="AlphaFoldDB" id="A0A2K2DMJ1"/>
<evidence type="ECO:0000313" key="3">
    <source>
        <dbReference type="EnsemblPlants" id="PNT75494"/>
    </source>
</evidence>
<sequence>DHPPLSRPRPGHPPPPRDTAPDDRRWRRTRHHVGSTLFSRAHPSKFCFDAICFAIDDGQPRAWVASVDNCLWCALPRIVSHLFYGPKQDWMQVYQYIDLQHWRPQATALMLTMEISVRPRARREKRKNQA</sequence>
<dbReference type="Proteomes" id="UP000008810">
    <property type="component" value="Chromosome 1"/>
</dbReference>
<name>A0A2K2DMJ1_BRADI</name>
<reference evidence="3" key="3">
    <citation type="submission" date="2018-08" db="UniProtKB">
        <authorList>
            <consortium name="EnsemblPlants"/>
        </authorList>
    </citation>
    <scope>IDENTIFICATION</scope>
    <source>
        <strain evidence="3">cv. Bd21</strain>
    </source>
</reference>
<organism evidence="2">
    <name type="scientific">Brachypodium distachyon</name>
    <name type="common">Purple false brome</name>
    <name type="synonym">Trachynia distachya</name>
    <dbReference type="NCBI Taxonomy" id="15368"/>
    <lineage>
        <taxon>Eukaryota</taxon>
        <taxon>Viridiplantae</taxon>
        <taxon>Streptophyta</taxon>
        <taxon>Embryophyta</taxon>
        <taxon>Tracheophyta</taxon>
        <taxon>Spermatophyta</taxon>
        <taxon>Magnoliopsida</taxon>
        <taxon>Liliopsida</taxon>
        <taxon>Poales</taxon>
        <taxon>Poaceae</taxon>
        <taxon>BOP clade</taxon>
        <taxon>Pooideae</taxon>
        <taxon>Stipodae</taxon>
        <taxon>Brachypodieae</taxon>
        <taxon>Brachypodium</taxon>
    </lineage>
</organism>
<dbReference type="InParanoid" id="A0A2K2DMJ1"/>
<proteinExistence type="predicted"/>
<evidence type="ECO:0000256" key="1">
    <source>
        <dbReference type="SAM" id="MobiDB-lite"/>
    </source>
</evidence>
<reference evidence="2" key="2">
    <citation type="submission" date="2017-06" db="EMBL/GenBank/DDBJ databases">
        <title>WGS assembly of Brachypodium distachyon.</title>
        <authorList>
            <consortium name="The International Brachypodium Initiative"/>
            <person name="Lucas S."/>
            <person name="Harmon-Smith M."/>
            <person name="Lail K."/>
            <person name="Tice H."/>
            <person name="Grimwood J."/>
            <person name="Bruce D."/>
            <person name="Barry K."/>
            <person name="Shu S."/>
            <person name="Lindquist E."/>
            <person name="Wang M."/>
            <person name="Pitluck S."/>
            <person name="Vogel J.P."/>
            <person name="Garvin D.F."/>
            <person name="Mockler T.C."/>
            <person name="Schmutz J."/>
            <person name="Rokhsar D."/>
            <person name="Bevan M.W."/>
        </authorList>
    </citation>
    <scope>NUCLEOTIDE SEQUENCE</scope>
    <source>
        <strain evidence="2">Bd21</strain>
    </source>
</reference>